<evidence type="ECO:0000256" key="2">
    <source>
        <dbReference type="ARBA" id="ARBA00022618"/>
    </source>
</evidence>
<dbReference type="Gene3D" id="3.40.50.720">
    <property type="entry name" value="NAD(P)-binding Rossmann-like Domain"/>
    <property type="match status" value="1"/>
</dbReference>
<dbReference type="SUPFAM" id="SSF51984">
    <property type="entry name" value="MurCD N-terminal domain"/>
    <property type="match status" value="1"/>
</dbReference>
<dbReference type="GO" id="GO:0009252">
    <property type="term" value="P:peptidoglycan biosynthetic process"/>
    <property type="evidence" value="ECO:0007669"/>
    <property type="project" value="UniProtKB-KW"/>
</dbReference>
<evidence type="ECO:0000256" key="8">
    <source>
        <dbReference type="ARBA" id="ARBA00023316"/>
    </source>
</evidence>
<keyword evidence="2" id="KW-0132">Cell division</keyword>
<evidence type="ECO:0000256" key="6">
    <source>
        <dbReference type="ARBA" id="ARBA00022984"/>
    </source>
</evidence>
<evidence type="ECO:0000259" key="9">
    <source>
        <dbReference type="Pfam" id="PF01225"/>
    </source>
</evidence>
<keyword evidence="3" id="KW-0547">Nucleotide-binding</keyword>
<keyword evidence="5" id="KW-0133">Cell shape</keyword>
<evidence type="ECO:0000256" key="3">
    <source>
        <dbReference type="ARBA" id="ARBA00022741"/>
    </source>
</evidence>
<keyword evidence="4" id="KW-0067">ATP-binding</keyword>
<feature type="domain" description="Mur ligase C-terminal" evidence="10">
    <location>
        <begin position="286"/>
        <end position="410"/>
    </location>
</feature>
<dbReference type="InterPro" id="IPR000713">
    <property type="entry name" value="Mur_ligase_N"/>
</dbReference>
<comment type="caution">
    <text evidence="12">The sequence shown here is derived from an EMBL/GenBank/DDBJ whole genome shotgun (WGS) entry which is preliminary data.</text>
</comment>
<dbReference type="GO" id="GO:0008360">
    <property type="term" value="P:regulation of cell shape"/>
    <property type="evidence" value="ECO:0007669"/>
    <property type="project" value="UniProtKB-KW"/>
</dbReference>
<reference evidence="13" key="1">
    <citation type="submission" date="2017-09" db="EMBL/GenBank/DDBJ databases">
        <title>Depth-based differentiation of microbial function through sediment-hosted aquifers and enrichment of novel symbionts in the deep terrestrial subsurface.</title>
        <authorList>
            <person name="Probst A.J."/>
            <person name="Ladd B."/>
            <person name="Jarett J.K."/>
            <person name="Geller-Mcgrath D.E."/>
            <person name="Sieber C.M.K."/>
            <person name="Emerson J.B."/>
            <person name="Anantharaman K."/>
            <person name="Thomas B.C."/>
            <person name="Malmstrom R."/>
            <person name="Stieglmeier M."/>
            <person name="Klingl A."/>
            <person name="Woyke T."/>
            <person name="Ryan C.M."/>
            <person name="Banfield J.F."/>
        </authorList>
    </citation>
    <scope>NUCLEOTIDE SEQUENCE [LARGE SCALE GENOMIC DNA]</scope>
</reference>
<dbReference type="InterPro" id="IPR004101">
    <property type="entry name" value="Mur_ligase_C"/>
</dbReference>
<keyword evidence="1 12" id="KW-0436">Ligase</keyword>
<keyword evidence="8" id="KW-0961">Cell wall biogenesis/degradation</keyword>
<dbReference type="SUPFAM" id="SSF53623">
    <property type="entry name" value="MurD-like peptide ligases, catalytic domain"/>
    <property type="match status" value="1"/>
</dbReference>
<dbReference type="Pfam" id="PF02875">
    <property type="entry name" value="Mur_ligase_C"/>
    <property type="match status" value="1"/>
</dbReference>
<sequence>MEKYKDHIHFIGIGGIGMSALARLYVAKGHTVSGSDISGSDITGALQAEGMKVYIRHDAGNVTDADRVVYSAAVLAHNPEMVAAKKKHIPIFSYAEAIGELTKVYKTIAVSGTHGKSTTTAMLGLILIKAGLDPTIIVGTRLRELGDKNMRAGKSEYLVLEADEYARSFHEYHPYIAVLTNVEADHLDIYKTLAGVKTGFRTYLKRVVPGGYIVANGGDAGVRDVVRGAKVKIVWYNKKSFPNHTLRVPGRFNQVNAEAAWQAAHLLGVKKSVAETALYAYKGAWRRLEQITKGIYSDYAHHPTEIAATLGALREAHPQKHITAVFQPHQQDRLNRLFSQFTKAFISADRVIIMPIYAVAGREVPEEKTSEDLAHAIKKEYVYYAKNFLDVQNIINEEKKKTSLVIYMSAGDLDAEVRAYYQKK</sequence>
<feature type="domain" description="Mur ligase central" evidence="11">
    <location>
        <begin position="110"/>
        <end position="240"/>
    </location>
</feature>
<evidence type="ECO:0000256" key="1">
    <source>
        <dbReference type="ARBA" id="ARBA00022598"/>
    </source>
</evidence>
<dbReference type="Pfam" id="PF01225">
    <property type="entry name" value="Mur_ligase"/>
    <property type="match status" value="1"/>
</dbReference>
<dbReference type="GO" id="GO:0016881">
    <property type="term" value="F:acid-amino acid ligase activity"/>
    <property type="evidence" value="ECO:0007669"/>
    <property type="project" value="InterPro"/>
</dbReference>
<proteinExistence type="predicted"/>
<evidence type="ECO:0000256" key="7">
    <source>
        <dbReference type="ARBA" id="ARBA00023306"/>
    </source>
</evidence>
<dbReference type="InterPro" id="IPR036565">
    <property type="entry name" value="Mur-like_cat_sf"/>
</dbReference>
<gene>
    <name evidence="12" type="ORF">COU90_04460</name>
</gene>
<name>A0A2M8KVZ0_9BACT</name>
<dbReference type="AlphaFoldDB" id="A0A2M8KVZ0"/>
<protein>
    <submittedName>
        <fullName evidence="12">UDP-N-acetylmuramate--L-alanine ligase</fullName>
    </submittedName>
</protein>
<dbReference type="Proteomes" id="UP000229098">
    <property type="component" value="Unassembled WGS sequence"/>
</dbReference>
<evidence type="ECO:0000259" key="10">
    <source>
        <dbReference type="Pfam" id="PF02875"/>
    </source>
</evidence>
<dbReference type="InterPro" id="IPR013221">
    <property type="entry name" value="Mur_ligase_cen"/>
</dbReference>
<keyword evidence="6" id="KW-0573">Peptidoglycan synthesis</keyword>
<dbReference type="Gene3D" id="3.40.1190.10">
    <property type="entry name" value="Mur-like, catalytic domain"/>
    <property type="match status" value="1"/>
</dbReference>
<organism evidence="12 13">
    <name type="scientific">Candidatus Ryanbacteria bacterium CG10_big_fil_rev_8_21_14_0_10_43_42</name>
    <dbReference type="NCBI Taxonomy" id="1974864"/>
    <lineage>
        <taxon>Bacteria</taxon>
        <taxon>Candidatus Ryaniibacteriota</taxon>
    </lineage>
</organism>
<dbReference type="GO" id="GO:0005524">
    <property type="term" value="F:ATP binding"/>
    <property type="evidence" value="ECO:0007669"/>
    <property type="project" value="UniProtKB-KW"/>
</dbReference>
<dbReference type="GO" id="GO:0071555">
    <property type="term" value="P:cell wall organization"/>
    <property type="evidence" value="ECO:0007669"/>
    <property type="project" value="UniProtKB-KW"/>
</dbReference>
<evidence type="ECO:0000256" key="5">
    <source>
        <dbReference type="ARBA" id="ARBA00022960"/>
    </source>
</evidence>
<accession>A0A2M8KVZ0</accession>
<feature type="domain" description="Mur ligase N-terminal catalytic" evidence="9">
    <location>
        <begin position="7"/>
        <end position="105"/>
    </location>
</feature>
<dbReference type="PANTHER" id="PTHR43445">
    <property type="entry name" value="UDP-N-ACETYLMURAMATE--L-ALANINE LIGASE-RELATED"/>
    <property type="match status" value="1"/>
</dbReference>
<keyword evidence="7" id="KW-0131">Cell cycle</keyword>
<dbReference type="InterPro" id="IPR050061">
    <property type="entry name" value="MurCDEF_pg_biosynth"/>
</dbReference>
<evidence type="ECO:0000313" key="13">
    <source>
        <dbReference type="Proteomes" id="UP000229098"/>
    </source>
</evidence>
<evidence type="ECO:0000313" key="12">
    <source>
        <dbReference type="EMBL" id="PJE64094.1"/>
    </source>
</evidence>
<dbReference type="PANTHER" id="PTHR43445:SF3">
    <property type="entry name" value="UDP-N-ACETYLMURAMATE--L-ALANINE LIGASE"/>
    <property type="match status" value="1"/>
</dbReference>
<evidence type="ECO:0000259" key="11">
    <source>
        <dbReference type="Pfam" id="PF08245"/>
    </source>
</evidence>
<dbReference type="Gene3D" id="3.90.190.20">
    <property type="entry name" value="Mur ligase, C-terminal domain"/>
    <property type="match status" value="1"/>
</dbReference>
<dbReference type="SUPFAM" id="SSF53244">
    <property type="entry name" value="MurD-like peptide ligases, peptide-binding domain"/>
    <property type="match status" value="1"/>
</dbReference>
<dbReference type="Pfam" id="PF08245">
    <property type="entry name" value="Mur_ligase_M"/>
    <property type="match status" value="1"/>
</dbReference>
<dbReference type="GO" id="GO:0051301">
    <property type="term" value="P:cell division"/>
    <property type="evidence" value="ECO:0007669"/>
    <property type="project" value="UniProtKB-KW"/>
</dbReference>
<dbReference type="InterPro" id="IPR036615">
    <property type="entry name" value="Mur_ligase_C_dom_sf"/>
</dbReference>
<evidence type="ECO:0000256" key="4">
    <source>
        <dbReference type="ARBA" id="ARBA00022840"/>
    </source>
</evidence>
<dbReference type="EMBL" id="PFEF01000010">
    <property type="protein sequence ID" value="PJE64094.1"/>
    <property type="molecule type" value="Genomic_DNA"/>
</dbReference>